<name>A0A4P7CZ35_9BURK</name>
<dbReference type="PANTHER" id="PTHR43791:SF36">
    <property type="entry name" value="TRANSPORTER, PUTATIVE (AFU_ORTHOLOGUE AFUA_6G08340)-RELATED"/>
    <property type="match status" value="1"/>
</dbReference>
<feature type="transmembrane region" description="Helical" evidence="6">
    <location>
        <begin position="408"/>
        <end position="427"/>
    </location>
</feature>
<feature type="transmembrane region" description="Helical" evidence="6">
    <location>
        <begin position="61"/>
        <end position="80"/>
    </location>
</feature>
<dbReference type="PROSITE" id="PS50850">
    <property type="entry name" value="MFS"/>
    <property type="match status" value="1"/>
</dbReference>
<feature type="transmembrane region" description="Helical" evidence="6">
    <location>
        <begin position="92"/>
        <end position="111"/>
    </location>
</feature>
<evidence type="ECO:0000256" key="3">
    <source>
        <dbReference type="ARBA" id="ARBA00022692"/>
    </source>
</evidence>
<feature type="transmembrane region" description="Helical" evidence="6">
    <location>
        <begin position="368"/>
        <end position="396"/>
    </location>
</feature>
<feature type="transmembrane region" description="Helical" evidence="6">
    <location>
        <begin position="252"/>
        <end position="277"/>
    </location>
</feature>
<sequence length="452" mass="48286">MTVAAVRSHDAAALETSVIRKVSRRITPFIIVLYFLSFLNRVNVGFAGLTMNHDIGLTQAMFGVGAGIFFVGYIAAGMPSNLALQRVGARRWIALLMVVWGLLSAATALASGPYSFYTLRFVLGLAEAGFFPGIILYLSYWFPARHRAFVTAMFMTAAPLSNMIGSPISGALLGLDGVAHLHGWQWLFLVEGAPTVLLGIVALFYLTDRPEGAHWLTATERKWLADEMQRERDAKAAQSKSSIWGAVKDPRVLLLALVYAGTSTGLYAIGIWAPMIIHRFGFSYLELGLVNAIPNLFAVVTMVLWARNSDRTNERRLHVAIACLAAGIGMLMAGHASSAVVLVAALAIANFGINAAKPPLWSMPTQFLSGSAAAAGIALINAMGSLIGGTIGPMVIGRLRDLSGDYSLGLYFVSATLLVSALLSYVFGRSARRAAYATASTAAPAAAVREER</sequence>
<feature type="transmembrane region" description="Helical" evidence="6">
    <location>
        <begin position="29"/>
        <end position="49"/>
    </location>
</feature>
<dbReference type="GO" id="GO:0022857">
    <property type="term" value="F:transmembrane transporter activity"/>
    <property type="evidence" value="ECO:0007669"/>
    <property type="project" value="InterPro"/>
</dbReference>
<protein>
    <submittedName>
        <fullName evidence="8">MFS transporter</fullName>
    </submittedName>
</protein>
<feature type="transmembrane region" description="Helical" evidence="6">
    <location>
        <begin position="283"/>
        <end position="305"/>
    </location>
</feature>
<feature type="transmembrane region" description="Helical" evidence="6">
    <location>
        <begin position="149"/>
        <end position="172"/>
    </location>
</feature>
<reference evidence="8 9" key="1">
    <citation type="submission" date="2019-03" db="EMBL/GenBank/DDBJ databases">
        <title>Paraburkholderia sp. 7MH5, isolated from subtropical forest soil.</title>
        <authorList>
            <person name="Gao Z.-H."/>
            <person name="Qiu L.-H."/>
        </authorList>
    </citation>
    <scope>NUCLEOTIDE SEQUENCE [LARGE SCALE GENOMIC DNA]</scope>
    <source>
        <strain evidence="8 9">7MH5</strain>
    </source>
</reference>
<evidence type="ECO:0000259" key="7">
    <source>
        <dbReference type="PROSITE" id="PS50850"/>
    </source>
</evidence>
<dbReference type="CDD" id="cd17319">
    <property type="entry name" value="MFS_ExuT_GudP_like"/>
    <property type="match status" value="1"/>
</dbReference>
<dbReference type="OrthoDB" id="5441967at2"/>
<dbReference type="AlphaFoldDB" id="A0A4P7CZ35"/>
<dbReference type="PANTHER" id="PTHR43791">
    <property type="entry name" value="PERMEASE-RELATED"/>
    <property type="match status" value="1"/>
</dbReference>
<evidence type="ECO:0000256" key="5">
    <source>
        <dbReference type="ARBA" id="ARBA00023136"/>
    </source>
</evidence>
<dbReference type="EMBL" id="CP038150">
    <property type="protein sequence ID" value="QBR01601.1"/>
    <property type="molecule type" value="Genomic_DNA"/>
</dbReference>
<feature type="transmembrane region" description="Helical" evidence="6">
    <location>
        <begin position="339"/>
        <end position="356"/>
    </location>
</feature>
<feature type="transmembrane region" description="Helical" evidence="6">
    <location>
        <begin position="317"/>
        <end position="333"/>
    </location>
</feature>
<dbReference type="KEGG" id="ppai:E1956_31010"/>
<dbReference type="Pfam" id="PF07690">
    <property type="entry name" value="MFS_1"/>
    <property type="match status" value="1"/>
</dbReference>
<keyword evidence="4 6" id="KW-1133">Transmembrane helix</keyword>
<proteinExistence type="predicted"/>
<feature type="transmembrane region" description="Helical" evidence="6">
    <location>
        <begin position="184"/>
        <end position="206"/>
    </location>
</feature>
<comment type="subcellular location">
    <subcellularLocation>
        <location evidence="1">Membrane</location>
        <topology evidence="1">Multi-pass membrane protein</topology>
    </subcellularLocation>
</comment>
<evidence type="ECO:0000313" key="8">
    <source>
        <dbReference type="EMBL" id="QBR01601.1"/>
    </source>
</evidence>
<evidence type="ECO:0000256" key="4">
    <source>
        <dbReference type="ARBA" id="ARBA00022989"/>
    </source>
</evidence>
<dbReference type="InterPro" id="IPR036259">
    <property type="entry name" value="MFS_trans_sf"/>
</dbReference>
<evidence type="ECO:0000313" key="9">
    <source>
        <dbReference type="Proteomes" id="UP000295727"/>
    </source>
</evidence>
<keyword evidence="2" id="KW-0813">Transport</keyword>
<keyword evidence="9" id="KW-1185">Reference proteome</keyword>
<dbReference type="RefSeq" id="WP_134756427.1">
    <property type="nucleotide sequence ID" value="NZ_CP038150.1"/>
</dbReference>
<evidence type="ECO:0000256" key="6">
    <source>
        <dbReference type="SAM" id="Phobius"/>
    </source>
</evidence>
<dbReference type="InterPro" id="IPR020846">
    <property type="entry name" value="MFS_dom"/>
</dbReference>
<dbReference type="GO" id="GO:0016020">
    <property type="term" value="C:membrane"/>
    <property type="evidence" value="ECO:0007669"/>
    <property type="project" value="UniProtKB-SubCell"/>
</dbReference>
<dbReference type="InterPro" id="IPR011701">
    <property type="entry name" value="MFS"/>
</dbReference>
<gene>
    <name evidence="8" type="ORF">E1956_31010</name>
</gene>
<evidence type="ECO:0000256" key="2">
    <source>
        <dbReference type="ARBA" id="ARBA00022448"/>
    </source>
</evidence>
<organism evidence="8 9">
    <name type="scientific">Paraburkholderia pallida</name>
    <dbReference type="NCBI Taxonomy" id="2547399"/>
    <lineage>
        <taxon>Bacteria</taxon>
        <taxon>Pseudomonadati</taxon>
        <taxon>Pseudomonadota</taxon>
        <taxon>Betaproteobacteria</taxon>
        <taxon>Burkholderiales</taxon>
        <taxon>Burkholderiaceae</taxon>
        <taxon>Paraburkholderia</taxon>
    </lineage>
</organism>
<keyword evidence="5 6" id="KW-0472">Membrane</keyword>
<evidence type="ECO:0000256" key="1">
    <source>
        <dbReference type="ARBA" id="ARBA00004141"/>
    </source>
</evidence>
<dbReference type="FunFam" id="1.20.1250.20:FF:000018">
    <property type="entry name" value="MFS transporter permease"/>
    <property type="match status" value="1"/>
</dbReference>
<dbReference type="Proteomes" id="UP000295727">
    <property type="component" value="Chromosome 3"/>
</dbReference>
<feature type="transmembrane region" description="Helical" evidence="6">
    <location>
        <begin position="117"/>
        <end position="142"/>
    </location>
</feature>
<feature type="domain" description="Major facilitator superfamily (MFS) profile" evidence="7">
    <location>
        <begin position="26"/>
        <end position="432"/>
    </location>
</feature>
<keyword evidence="3 6" id="KW-0812">Transmembrane</keyword>
<accession>A0A4P7CZ35</accession>
<dbReference type="SUPFAM" id="SSF103473">
    <property type="entry name" value="MFS general substrate transporter"/>
    <property type="match status" value="1"/>
</dbReference>
<dbReference type="Gene3D" id="1.20.1250.20">
    <property type="entry name" value="MFS general substrate transporter like domains"/>
    <property type="match status" value="2"/>
</dbReference>